<dbReference type="RefSeq" id="WP_172632509.1">
    <property type="nucleotide sequence ID" value="NZ_BIXY01000173.1"/>
</dbReference>
<feature type="transmembrane region" description="Helical" evidence="5">
    <location>
        <begin position="76"/>
        <end position="102"/>
    </location>
</feature>
<feature type="transmembrane region" description="Helical" evidence="5">
    <location>
        <begin position="180"/>
        <end position="200"/>
    </location>
</feature>
<sequence length="296" mass="32998">MFTNDVVGSKHEFTLSKARLAFLRIGAGCIDVVVLTSLQIWISSIFGTLDPLGDHYQSDGNGLSVFMPGVPTISSIWLYVIAFLYFFVQEALCGITVGKFVLRLHVISARGERLTLVAALLRNLVRFIDCLPMFYIVGLISGFFSPTFQRLGDRLAHTVVVPVNLTPTLAYPLSTVLKRGVILCIGMLIFMGFCLNYMYYSRPSLVLTGWANVNNSYRYQAAAIPPCGKVEQRFGDYVLNHPIQMTSISAPQWHDGLVSYTIHYDTTIPCQGQVTMHWNGFFSSGWSVSQVLIQTK</sequence>
<accession>A0A5A5TLM2</accession>
<comment type="subcellular location">
    <subcellularLocation>
        <location evidence="1">Membrane</location>
        <topology evidence="1">Multi-pass membrane protein</topology>
    </subcellularLocation>
</comment>
<name>A0A5A5TLM2_9CHLR</name>
<evidence type="ECO:0000256" key="2">
    <source>
        <dbReference type="ARBA" id="ARBA00022692"/>
    </source>
</evidence>
<reference evidence="7 8" key="1">
    <citation type="submission" date="2019-01" db="EMBL/GenBank/DDBJ databases">
        <title>Draft genome sequence of Dictyobacter sp. Uno17.</title>
        <authorList>
            <person name="Wang C.M."/>
            <person name="Zheng Y."/>
            <person name="Sakai Y."/>
            <person name="Abe K."/>
            <person name="Yokota A."/>
            <person name="Yabe S."/>
        </authorList>
    </citation>
    <scope>NUCLEOTIDE SEQUENCE [LARGE SCALE GENOMIC DNA]</scope>
    <source>
        <strain evidence="7 8">Uno17</strain>
    </source>
</reference>
<evidence type="ECO:0000313" key="7">
    <source>
        <dbReference type="EMBL" id="GCF11924.1"/>
    </source>
</evidence>
<dbReference type="PANTHER" id="PTHR38480">
    <property type="entry name" value="SLR0254 PROTEIN"/>
    <property type="match status" value="1"/>
</dbReference>
<protein>
    <recommendedName>
        <fullName evidence="6">RDD domain-containing protein</fullName>
    </recommendedName>
</protein>
<evidence type="ECO:0000313" key="8">
    <source>
        <dbReference type="Proteomes" id="UP000322530"/>
    </source>
</evidence>
<evidence type="ECO:0000256" key="3">
    <source>
        <dbReference type="ARBA" id="ARBA00022989"/>
    </source>
</evidence>
<keyword evidence="4 5" id="KW-0472">Membrane</keyword>
<evidence type="ECO:0000256" key="1">
    <source>
        <dbReference type="ARBA" id="ARBA00004141"/>
    </source>
</evidence>
<dbReference type="Pfam" id="PF06271">
    <property type="entry name" value="RDD"/>
    <property type="match status" value="1"/>
</dbReference>
<feature type="transmembrane region" description="Helical" evidence="5">
    <location>
        <begin position="123"/>
        <end position="144"/>
    </location>
</feature>
<dbReference type="Proteomes" id="UP000322530">
    <property type="component" value="Unassembled WGS sequence"/>
</dbReference>
<dbReference type="GO" id="GO:0016020">
    <property type="term" value="C:membrane"/>
    <property type="evidence" value="ECO:0007669"/>
    <property type="project" value="UniProtKB-SubCell"/>
</dbReference>
<proteinExistence type="predicted"/>
<evidence type="ECO:0000259" key="6">
    <source>
        <dbReference type="Pfam" id="PF06271"/>
    </source>
</evidence>
<evidence type="ECO:0000256" key="4">
    <source>
        <dbReference type="ARBA" id="ARBA00023136"/>
    </source>
</evidence>
<organism evidence="7 8">
    <name type="scientific">Dictyobacter arantiisoli</name>
    <dbReference type="NCBI Taxonomy" id="2014874"/>
    <lineage>
        <taxon>Bacteria</taxon>
        <taxon>Bacillati</taxon>
        <taxon>Chloroflexota</taxon>
        <taxon>Ktedonobacteria</taxon>
        <taxon>Ktedonobacterales</taxon>
        <taxon>Dictyobacteraceae</taxon>
        <taxon>Dictyobacter</taxon>
    </lineage>
</organism>
<keyword evidence="8" id="KW-1185">Reference proteome</keyword>
<comment type="caution">
    <text evidence="7">The sequence shown here is derived from an EMBL/GenBank/DDBJ whole genome shotgun (WGS) entry which is preliminary data.</text>
</comment>
<keyword evidence="3 5" id="KW-1133">Transmembrane helix</keyword>
<keyword evidence="2 5" id="KW-0812">Transmembrane</keyword>
<dbReference type="PANTHER" id="PTHR38480:SF1">
    <property type="entry name" value="SLR0254 PROTEIN"/>
    <property type="match status" value="1"/>
</dbReference>
<dbReference type="InterPro" id="IPR010432">
    <property type="entry name" value="RDD"/>
</dbReference>
<feature type="transmembrane region" description="Helical" evidence="5">
    <location>
        <begin position="21"/>
        <end position="42"/>
    </location>
</feature>
<dbReference type="AlphaFoldDB" id="A0A5A5TLM2"/>
<evidence type="ECO:0000256" key="5">
    <source>
        <dbReference type="SAM" id="Phobius"/>
    </source>
</evidence>
<gene>
    <name evidence="7" type="ORF">KDI_54880</name>
</gene>
<dbReference type="EMBL" id="BIXY01000173">
    <property type="protein sequence ID" value="GCF11924.1"/>
    <property type="molecule type" value="Genomic_DNA"/>
</dbReference>
<feature type="domain" description="RDD" evidence="6">
    <location>
        <begin position="22"/>
        <end position="156"/>
    </location>
</feature>